<dbReference type="Pfam" id="PF00535">
    <property type="entry name" value="Glycos_transf_2"/>
    <property type="match status" value="1"/>
</dbReference>
<keyword evidence="6 7" id="KW-0472">Membrane</keyword>
<keyword evidence="10" id="KW-1185">Reference proteome</keyword>
<protein>
    <submittedName>
        <fullName evidence="9">Glycosyltransferase family 2 protein</fullName>
        <ecNumber evidence="9">2.4.-.-</ecNumber>
    </submittedName>
</protein>
<dbReference type="Gene3D" id="3.90.550.10">
    <property type="entry name" value="Spore Coat Polysaccharide Biosynthesis Protein SpsA, Chain A"/>
    <property type="match status" value="1"/>
</dbReference>
<dbReference type="GO" id="GO:0016757">
    <property type="term" value="F:glycosyltransferase activity"/>
    <property type="evidence" value="ECO:0007669"/>
    <property type="project" value="UniProtKB-KW"/>
</dbReference>
<dbReference type="PANTHER" id="PTHR48090:SF1">
    <property type="entry name" value="PROPHAGE BACTOPRENOL GLUCOSYL TRANSFERASE HOMOLOG"/>
    <property type="match status" value="1"/>
</dbReference>
<evidence type="ECO:0000313" key="10">
    <source>
        <dbReference type="Proteomes" id="UP001248819"/>
    </source>
</evidence>
<dbReference type="Proteomes" id="UP001248819">
    <property type="component" value="Unassembled WGS sequence"/>
</dbReference>
<evidence type="ECO:0000256" key="5">
    <source>
        <dbReference type="ARBA" id="ARBA00022989"/>
    </source>
</evidence>
<evidence type="ECO:0000313" key="9">
    <source>
        <dbReference type="EMBL" id="MDT0651340.1"/>
    </source>
</evidence>
<dbReference type="RefSeq" id="WP_311485459.1">
    <property type="nucleotide sequence ID" value="NZ_JAVRHP010000102.1"/>
</dbReference>
<dbReference type="InterPro" id="IPR029044">
    <property type="entry name" value="Nucleotide-diphossugar_trans"/>
</dbReference>
<evidence type="ECO:0000259" key="8">
    <source>
        <dbReference type="Pfam" id="PF00535"/>
    </source>
</evidence>
<feature type="domain" description="Glycosyltransferase 2-like" evidence="8">
    <location>
        <begin position="3"/>
        <end position="162"/>
    </location>
</feature>
<organism evidence="9 10">
    <name type="scientific">Autumnicola edwardsiae</name>
    <dbReference type="NCBI Taxonomy" id="3075594"/>
    <lineage>
        <taxon>Bacteria</taxon>
        <taxon>Pseudomonadati</taxon>
        <taxon>Bacteroidota</taxon>
        <taxon>Flavobacteriia</taxon>
        <taxon>Flavobacteriales</taxon>
        <taxon>Flavobacteriaceae</taxon>
        <taxon>Autumnicola</taxon>
    </lineage>
</organism>
<comment type="subcellular location">
    <subcellularLocation>
        <location evidence="1">Membrane</location>
        <topology evidence="1">Multi-pass membrane protein</topology>
    </subcellularLocation>
</comment>
<dbReference type="InterPro" id="IPR001173">
    <property type="entry name" value="Glyco_trans_2-like"/>
</dbReference>
<accession>A0ABU3CZM3</accession>
<dbReference type="EC" id="2.4.-.-" evidence="9"/>
<keyword evidence="2 9" id="KW-0328">Glycosyltransferase</keyword>
<feature type="transmembrane region" description="Helical" evidence="7">
    <location>
        <begin position="267"/>
        <end position="292"/>
    </location>
</feature>
<evidence type="ECO:0000256" key="7">
    <source>
        <dbReference type="SAM" id="Phobius"/>
    </source>
</evidence>
<evidence type="ECO:0000256" key="2">
    <source>
        <dbReference type="ARBA" id="ARBA00022676"/>
    </source>
</evidence>
<keyword evidence="5 7" id="KW-1133">Transmembrane helix</keyword>
<reference evidence="9 10" key="1">
    <citation type="submission" date="2023-09" db="EMBL/GenBank/DDBJ databases">
        <authorList>
            <person name="Rey-Velasco X."/>
        </authorList>
    </citation>
    <scope>NUCLEOTIDE SEQUENCE [LARGE SCALE GENOMIC DNA]</scope>
    <source>
        <strain evidence="9 10">F297</strain>
    </source>
</reference>
<dbReference type="SUPFAM" id="SSF53448">
    <property type="entry name" value="Nucleotide-diphospho-sugar transferases"/>
    <property type="match status" value="1"/>
</dbReference>
<proteinExistence type="predicted"/>
<sequence>MISIVVPLYNEESNVELIYSRLISSSSSWKESFELIFVDDGSYDNTLLLLKALAESDKRIKIIKFSRNFGHQPAITAGLKMVRGDAAVIIDGDLQDPPEQIYRLIEKWKEGYHVVYGIRKNRKESWYKRSAYNLFYRLLKMVSEIDIPLDSGDFCLIDKRVVNVLNFELTEYNRFVRGLRAYAGFRQIGIAYKRDSRAAGEAKYTFKKLVKLAFDGLLDFSTFPLRIATYLGFFIAFSSFLVGAFFILNRLFDIEIWGYSPSETPGIVSLGVGVFFLGGLVLIILGVIGEYIGRMYIEVKRRPPYIIEEVFKEKEINH</sequence>
<keyword evidence="4 7" id="KW-0812">Transmembrane</keyword>
<evidence type="ECO:0000256" key="4">
    <source>
        <dbReference type="ARBA" id="ARBA00022692"/>
    </source>
</evidence>
<dbReference type="PANTHER" id="PTHR48090">
    <property type="entry name" value="UNDECAPRENYL-PHOSPHATE 4-DEOXY-4-FORMAMIDO-L-ARABINOSE TRANSFERASE-RELATED"/>
    <property type="match status" value="1"/>
</dbReference>
<evidence type="ECO:0000256" key="1">
    <source>
        <dbReference type="ARBA" id="ARBA00004141"/>
    </source>
</evidence>
<feature type="transmembrane region" description="Helical" evidence="7">
    <location>
        <begin position="227"/>
        <end position="247"/>
    </location>
</feature>
<keyword evidence="3 9" id="KW-0808">Transferase</keyword>
<name>A0ABU3CZM3_9FLAO</name>
<dbReference type="EMBL" id="JAVRHP010000102">
    <property type="protein sequence ID" value="MDT0651340.1"/>
    <property type="molecule type" value="Genomic_DNA"/>
</dbReference>
<evidence type="ECO:0000256" key="6">
    <source>
        <dbReference type="ARBA" id="ARBA00023136"/>
    </source>
</evidence>
<dbReference type="InterPro" id="IPR050256">
    <property type="entry name" value="Glycosyltransferase_2"/>
</dbReference>
<evidence type="ECO:0000256" key="3">
    <source>
        <dbReference type="ARBA" id="ARBA00022679"/>
    </source>
</evidence>
<comment type="caution">
    <text evidence="9">The sequence shown here is derived from an EMBL/GenBank/DDBJ whole genome shotgun (WGS) entry which is preliminary data.</text>
</comment>
<dbReference type="CDD" id="cd04187">
    <property type="entry name" value="DPM1_like_bac"/>
    <property type="match status" value="1"/>
</dbReference>
<gene>
    <name evidence="9" type="ORF">RM529_14390</name>
</gene>